<feature type="DNA-binding region" description="H-T-H motif" evidence="4">
    <location>
        <begin position="29"/>
        <end position="48"/>
    </location>
</feature>
<accession>A0ABP8CEN1</accession>
<organism evidence="6 7">
    <name type="scientific">Actinomadura meridiana</name>
    <dbReference type="NCBI Taxonomy" id="559626"/>
    <lineage>
        <taxon>Bacteria</taxon>
        <taxon>Bacillati</taxon>
        <taxon>Actinomycetota</taxon>
        <taxon>Actinomycetes</taxon>
        <taxon>Streptosporangiales</taxon>
        <taxon>Thermomonosporaceae</taxon>
        <taxon>Actinomadura</taxon>
    </lineage>
</organism>
<evidence type="ECO:0000259" key="5">
    <source>
        <dbReference type="PROSITE" id="PS50977"/>
    </source>
</evidence>
<name>A0ABP8CEN1_9ACTN</name>
<dbReference type="PRINTS" id="PR00455">
    <property type="entry name" value="HTHTETR"/>
</dbReference>
<keyword evidence="7" id="KW-1185">Reference proteome</keyword>
<keyword evidence="2 4" id="KW-0238">DNA-binding</keyword>
<evidence type="ECO:0000256" key="3">
    <source>
        <dbReference type="ARBA" id="ARBA00023163"/>
    </source>
</evidence>
<proteinExistence type="predicted"/>
<dbReference type="Proteomes" id="UP001501710">
    <property type="component" value="Unassembled WGS sequence"/>
</dbReference>
<sequence length="186" mass="20580">MGRPAKFDRDQILDAALTVTSEAGPGAVTISAIANHLGAPSGSLYHRFASRDLLLATLWIRTVHRFQEGFATALDQNDPVTAALHTPRWCRHHLNEAKLLLLYRHQDLATTWPTVLAPDLETLNTRTTNALTSYTSRNPNTTHEHLIFATVDVPYGAVHRHLLKGNPPPPTVDDLITKTCQTVLKL</sequence>
<dbReference type="RefSeq" id="WP_344901740.1">
    <property type="nucleotide sequence ID" value="NZ_BAABAS010000020.1"/>
</dbReference>
<dbReference type="Gene3D" id="1.10.357.10">
    <property type="entry name" value="Tetracycline Repressor, domain 2"/>
    <property type="match status" value="1"/>
</dbReference>
<dbReference type="InterPro" id="IPR050109">
    <property type="entry name" value="HTH-type_TetR-like_transc_reg"/>
</dbReference>
<reference evidence="7" key="1">
    <citation type="journal article" date="2019" name="Int. J. Syst. Evol. Microbiol.">
        <title>The Global Catalogue of Microorganisms (GCM) 10K type strain sequencing project: providing services to taxonomists for standard genome sequencing and annotation.</title>
        <authorList>
            <consortium name="The Broad Institute Genomics Platform"/>
            <consortium name="The Broad Institute Genome Sequencing Center for Infectious Disease"/>
            <person name="Wu L."/>
            <person name="Ma J."/>
        </authorList>
    </citation>
    <scope>NUCLEOTIDE SEQUENCE [LARGE SCALE GENOMIC DNA]</scope>
    <source>
        <strain evidence="7">JCM 17440</strain>
    </source>
</reference>
<dbReference type="InterPro" id="IPR001647">
    <property type="entry name" value="HTH_TetR"/>
</dbReference>
<keyword evidence="1" id="KW-0805">Transcription regulation</keyword>
<gene>
    <name evidence="6" type="ORF">GCM10022254_53790</name>
</gene>
<dbReference type="PANTHER" id="PTHR30055:SF234">
    <property type="entry name" value="HTH-TYPE TRANSCRIPTIONAL REGULATOR BETI"/>
    <property type="match status" value="1"/>
</dbReference>
<evidence type="ECO:0000256" key="2">
    <source>
        <dbReference type="ARBA" id="ARBA00023125"/>
    </source>
</evidence>
<protein>
    <submittedName>
        <fullName evidence="6">TetR/AcrR family transcriptional regulator</fullName>
    </submittedName>
</protein>
<dbReference type="PROSITE" id="PS50977">
    <property type="entry name" value="HTH_TETR_2"/>
    <property type="match status" value="1"/>
</dbReference>
<comment type="caution">
    <text evidence="6">The sequence shown here is derived from an EMBL/GenBank/DDBJ whole genome shotgun (WGS) entry which is preliminary data.</text>
</comment>
<evidence type="ECO:0000313" key="6">
    <source>
        <dbReference type="EMBL" id="GAA4238322.1"/>
    </source>
</evidence>
<keyword evidence="3" id="KW-0804">Transcription</keyword>
<evidence type="ECO:0000256" key="1">
    <source>
        <dbReference type="ARBA" id="ARBA00023015"/>
    </source>
</evidence>
<dbReference type="PANTHER" id="PTHR30055">
    <property type="entry name" value="HTH-TYPE TRANSCRIPTIONAL REGULATOR RUTR"/>
    <property type="match status" value="1"/>
</dbReference>
<dbReference type="SUPFAM" id="SSF46689">
    <property type="entry name" value="Homeodomain-like"/>
    <property type="match status" value="1"/>
</dbReference>
<dbReference type="EMBL" id="BAABAS010000020">
    <property type="protein sequence ID" value="GAA4238322.1"/>
    <property type="molecule type" value="Genomic_DNA"/>
</dbReference>
<dbReference type="Pfam" id="PF00440">
    <property type="entry name" value="TetR_N"/>
    <property type="match status" value="1"/>
</dbReference>
<evidence type="ECO:0000313" key="7">
    <source>
        <dbReference type="Proteomes" id="UP001501710"/>
    </source>
</evidence>
<feature type="domain" description="HTH tetR-type" evidence="5">
    <location>
        <begin position="6"/>
        <end position="66"/>
    </location>
</feature>
<dbReference type="InterPro" id="IPR009057">
    <property type="entry name" value="Homeodomain-like_sf"/>
</dbReference>
<evidence type="ECO:0000256" key="4">
    <source>
        <dbReference type="PROSITE-ProRule" id="PRU00335"/>
    </source>
</evidence>